<evidence type="ECO:0000259" key="3">
    <source>
        <dbReference type="Pfam" id="PF04773"/>
    </source>
</evidence>
<protein>
    <submittedName>
        <fullName evidence="4">FecR domain-containing protein</fullName>
    </submittedName>
</protein>
<keyword evidence="2" id="KW-0732">Signal</keyword>
<dbReference type="RefSeq" id="WP_274110144.1">
    <property type="nucleotide sequence ID" value="NZ_JAPCKI010000005.1"/>
</dbReference>
<keyword evidence="5" id="KW-1185">Reference proteome</keyword>
<feature type="region of interest" description="Disordered" evidence="1">
    <location>
        <begin position="212"/>
        <end position="251"/>
    </location>
</feature>
<proteinExistence type="predicted"/>
<evidence type="ECO:0000256" key="1">
    <source>
        <dbReference type="SAM" id="MobiDB-lite"/>
    </source>
</evidence>
<dbReference type="Pfam" id="PF04773">
    <property type="entry name" value="FecR"/>
    <property type="match status" value="1"/>
</dbReference>
<dbReference type="InterPro" id="IPR006860">
    <property type="entry name" value="FecR"/>
</dbReference>
<comment type="caution">
    <text evidence="4">The sequence shown here is derived from an EMBL/GenBank/DDBJ whole genome shotgun (WGS) entry which is preliminary data.</text>
</comment>
<organism evidence="4 5">
    <name type="scientific">Acidovorax benzenivorans</name>
    <dbReference type="NCBI Taxonomy" id="2987520"/>
    <lineage>
        <taxon>Bacteria</taxon>
        <taxon>Pseudomonadati</taxon>
        <taxon>Pseudomonadota</taxon>
        <taxon>Betaproteobacteria</taxon>
        <taxon>Burkholderiales</taxon>
        <taxon>Comamonadaceae</taxon>
        <taxon>Acidovorax</taxon>
    </lineage>
</organism>
<sequence>MSPPISKDWWIAAALTSAALPAAVAQTPVDTQARAGVVSAVTPNAPVTSNQKILMVGNDVEPGQRLSTGPNGQLHVLFLDQSAITLGPDSELVIETFQFDPATRQGQIQLGLAKGLLRVVGGQISKTHATTITTPHGRVEISGGITMVETNGQNTSGTFLFGQGMTATDTNGNTQTVTRAGFGTSFGNNQSPSSPQRIPVNQLNSQLNRLESTANNNSGNQQPGGAPAGQLMSTGNAPGGTSNPGGTLANDRLKNVVDTNTGSIPSNTLRNILTGGLVPNQS</sequence>
<accession>A0ABT5RXX1</accession>
<feature type="compositionally biased region" description="Polar residues" evidence="1">
    <location>
        <begin position="231"/>
        <end position="245"/>
    </location>
</feature>
<feature type="chain" id="PRO_5045137101" evidence="2">
    <location>
        <begin position="26"/>
        <end position="282"/>
    </location>
</feature>
<feature type="signal peptide" evidence="2">
    <location>
        <begin position="1"/>
        <end position="25"/>
    </location>
</feature>
<feature type="domain" description="FecR protein" evidence="3">
    <location>
        <begin position="65"/>
        <end position="157"/>
    </location>
</feature>
<feature type="compositionally biased region" description="Polar residues" evidence="1">
    <location>
        <begin position="185"/>
        <end position="197"/>
    </location>
</feature>
<dbReference type="Proteomes" id="UP001148932">
    <property type="component" value="Unassembled WGS sequence"/>
</dbReference>
<reference evidence="4" key="1">
    <citation type="submission" date="2022-10" db="EMBL/GenBank/DDBJ databases">
        <title>Description of microaerobic benzene degrading bacteria.</title>
        <authorList>
            <person name="Bedics A."/>
            <person name="Tancsics A."/>
            <person name="Banerjee S."/>
        </authorList>
    </citation>
    <scope>NUCLEOTIDE SEQUENCE</scope>
    <source>
        <strain evidence="4">D2M1</strain>
    </source>
</reference>
<evidence type="ECO:0000256" key="2">
    <source>
        <dbReference type="SAM" id="SignalP"/>
    </source>
</evidence>
<name>A0ABT5RXX1_9BURK</name>
<gene>
    <name evidence="4" type="ORF">OIN59_10865</name>
</gene>
<feature type="compositionally biased region" description="Polar residues" evidence="1">
    <location>
        <begin position="165"/>
        <end position="178"/>
    </location>
</feature>
<feature type="region of interest" description="Disordered" evidence="1">
    <location>
        <begin position="165"/>
        <end position="197"/>
    </location>
</feature>
<feature type="compositionally biased region" description="Low complexity" evidence="1">
    <location>
        <begin position="221"/>
        <end position="230"/>
    </location>
</feature>
<dbReference type="EMBL" id="JAPCKI010000005">
    <property type="protein sequence ID" value="MDD2177937.1"/>
    <property type="molecule type" value="Genomic_DNA"/>
</dbReference>
<evidence type="ECO:0000313" key="4">
    <source>
        <dbReference type="EMBL" id="MDD2177937.1"/>
    </source>
</evidence>
<evidence type="ECO:0000313" key="5">
    <source>
        <dbReference type="Proteomes" id="UP001148932"/>
    </source>
</evidence>